<feature type="transmembrane region" description="Helical" evidence="1">
    <location>
        <begin position="12"/>
        <end position="38"/>
    </location>
</feature>
<feature type="transmembrane region" description="Helical" evidence="1">
    <location>
        <begin position="58"/>
        <end position="75"/>
    </location>
</feature>
<protein>
    <submittedName>
        <fullName evidence="2">Predicted small integral membrane protein</fullName>
    </submittedName>
</protein>
<sequence length="99" mass="11252">MWEWISEQTAWMYWTVPTGLAIGGLFFALFCMTVWDVVSPSIPRKGFYPIITRRGDRFFIGIMSAIFIFLVWLGIAGGSMLLIPTFLAVAWGLIQGRWG</sequence>
<dbReference type="InterPro" id="IPR018678">
    <property type="entry name" value="DUF2160_TM"/>
</dbReference>
<gene>
    <name evidence="2" type="ORF">SAMN02745702_00308</name>
</gene>
<keyword evidence="1" id="KW-1133">Transmembrane helix</keyword>
<dbReference type="STRING" id="1121442.SAMN02745702_00308"/>
<keyword evidence="1" id="KW-0472">Membrane</keyword>
<organism evidence="2 3">
    <name type="scientific">Desulfobaculum bizertense DSM 18034</name>
    <dbReference type="NCBI Taxonomy" id="1121442"/>
    <lineage>
        <taxon>Bacteria</taxon>
        <taxon>Pseudomonadati</taxon>
        <taxon>Thermodesulfobacteriota</taxon>
        <taxon>Desulfovibrionia</taxon>
        <taxon>Desulfovibrionales</taxon>
        <taxon>Desulfovibrionaceae</taxon>
        <taxon>Desulfobaculum</taxon>
    </lineage>
</organism>
<evidence type="ECO:0000313" key="2">
    <source>
        <dbReference type="EMBL" id="SKA64303.1"/>
    </source>
</evidence>
<keyword evidence="3" id="KW-1185">Reference proteome</keyword>
<reference evidence="2 3" key="1">
    <citation type="submission" date="2017-02" db="EMBL/GenBank/DDBJ databases">
        <authorList>
            <person name="Peterson S.W."/>
        </authorList>
    </citation>
    <scope>NUCLEOTIDE SEQUENCE [LARGE SCALE GENOMIC DNA]</scope>
    <source>
        <strain evidence="2 3">DSM 18034</strain>
    </source>
</reference>
<dbReference type="RefSeq" id="WP_078683628.1">
    <property type="nucleotide sequence ID" value="NZ_FUYA01000001.1"/>
</dbReference>
<dbReference type="EMBL" id="FUYA01000001">
    <property type="protein sequence ID" value="SKA64303.1"/>
    <property type="molecule type" value="Genomic_DNA"/>
</dbReference>
<dbReference type="AlphaFoldDB" id="A0A1T4VHA8"/>
<name>A0A1T4VHA8_9BACT</name>
<evidence type="ECO:0000313" key="3">
    <source>
        <dbReference type="Proteomes" id="UP000189733"/>
    </source>
</evidence>
<accession>A0A1T4VHA8</accession>
<dbReference type="Pfam" id="PF09928">
    <property type="entry name" value="DUF2160"/>
    <property type="match status" value="1"/>
</dbReference>
<dbReference type="Proteomes" id="UP000189733">
    <property type="component" value="Unassembled WGS sequence"/>
</dbReference>
<proteinExistence type="predicted"/>
<dbReference type="OrthoDB" id="5420630at2"/>
<evidence type="ECO:0000256" key="1">
    <source>
        <dbReference type="SAM" id="Phobius"/>
    </source>
</evidence>
<keyword evidence="1" id="KW-0812">Transmembrane</keyword>